<sequence>MLVSSHRLISSIYKQVSGCYCNCEKDSTVTSLAISENVSIKSSPSCWVYPFATSLALYLSMEPSAMYLILYTHLHPMGAGWVVGKYNVHWMILRVVEGVTGWFWALSVGQGSDQRYWVEMSMSKDLRT</sequence>
<name>A0A5D3BW90_CUCMM</name>
<evidence type="ECO:0000313" key="1">
    <source>
        <dbReference type="EMBL" id="KAA0050389.1"/>
    </source>
</evidence>
<dbReference type="EMBL" id="SSTD01014989">
    <property type="protein sequence ID" value="TYK03394.1"/>
    <property type="molecule type" value="Genomic_DNA"/>
</dbReference>
<gene>
    <name evidence="2" type="ORF">E5676_scaffold2679G00030</name>
    <name evidence="1" type="ORF">E6C27_scaffold88G001280</name>
</gene>
<proteinExistence type="predicted"/>
<protein>
    <submittedName>
        <fullName evidence="2">Uncharacterized protein</fullName>
    </submittedName>
</protein>
<evidence type="ECO:0000313" key="2">
    <source>
        <dbReference type="EMBL" id="TYK03394.1"/>
    </source>
</evidence>
<dbReference type="AlphaFoldDB" id="A0A5D3BW90"/>
<dbReference type="Proteomes" id="UP000321393">
    <property type="component" value="Unassembled WGS sequence"/>
</dbReference>
<organism evidence="2 4">
    <name type="scientific">Cucumis melo var. makuwa</name>
    <name type="common">Oriental melon</name>
    <dbReference type="NCBI Taxonomy" id="1194695"/>
    <lineage>
        <taxon>Eukaryota</taxon>
        <taxon>Viridiplantae</taxon>
        <taxon>Streptophyta</taxon>
        <taxon>Embryophyta</taxon>
        <taxon>Tracheophyta</taxon>
        <taxon>Spermatophyta</taxon>
        <taxon>Magnoliopsida</taxon>
        <taxon>eudicotyledons</taxon>
        <taxon>Gunneridae</taxon>
        <taxon>Pentapetalae</taxon>
        <taxon>rosids</taxon>
        <taxon>fabids</taxon>
        <taxon>Cucurbitales</taxon>
        <taxon>Cucurbitaceae</taxon>
        <taxon>Benincaseae</taxon>
        <taxon>Cucumis</taxon>
    </lineage>
</organism>
<evidence type="ECO:0000313" key="3">
    <source>
        <dbReference type="Proteomes" id="UP000321393"/>
    </source>
</evidence>
<comment type="caution">
    <text evidence="2">The sequence shown here is derived from an EMBL/GenBank/DDBJ whole genome shotgun (WGS) entry which is preliminary data.</text>
</comment>
<dbReference type="EMBL" id="SSTE01011873">
    <property type="protein sequence ID" value="KAA0050389.1"/>
    <property type="molecule type" value="Genomic_DNA"/>
</dbReference>
<dbReference type="Proteomes" id="UP000321947">
    <property type="component" value="Unassembled WGS sequence"/>
</dbReference>
<accession>A0A5D3BW90</accession>
<evidence type="ECO:0000313" key="4">
    <source>
        <dbReference type="Proteomes" id="UP000321947"/>
    </source>
</evidence>
<reference evidence="3 4" key="1">
    <citation type="submission" date="2019-08" db="EMBL/GenBank/DDBJ databases">
        <title>Draft genome sequences of two oriental melons (Cucumis melo L. var makuwa).</title>
        <authorList>
            <person name="Kwon S.-Y."/>
        </authorList>
    </citation>
    <scope>NUCLEOTIDE SEQUENCE [LARGE SCALE GENOMIC DNA]</scope>
    <source>
        <strain evidence="4">cv. Chang Bougi</strain>
        <strain evidence="3">cv. SW 3</strain>
        <tissue evidence="2">Leaf</tissue>
    </source>
</reference>